<dbReference type="GO" id="GO:0006606">
    <property type="term" value="P:protein import into nucleus"/>
    <property type="evidence" value="ECO:0007669"/>
    <property type="project" value="TreeGrafter"/>
</dbReference>
<keyword evidence="5" id="KW-0811">Translocation</keyword>
<dbReference type="GO" id="GO:0016973">
    <property type="term" value="P:poly(A)+ mRNA export from nucleus"/>
    <property type="evidence" value="ECO:0007669"/>
    <property type="project" value="TreeGrafter"/>
</dbReference>
<dbReference type="PANTHER" id="PTHR11225">
    <property type="entry name" value="NUCLEAR PORE COMPLEX PROTEIN NUP93 NUCLEOPORIN NUP93 DEAD EYE PROTEIN"/>
    <property type="match status" value="1"/>
</dbReference>
<comment type="similarity">
    <text evidence="2 5">Belongs to the nucleoporin interacting component (NIC) family.</text>
</comment>
<dbReference type="GO" id="GO:0005643">
    <property type="term" value="C:nuclear pore"/>
    <property type="evidence" value="ECO:0007669"/>
    <property type="project" value="UniProtKB-SubCell"/>
</dbReference>
<evidence type="ECO:0000256" key="5">
    <source>
        <dbReference type="RuleBase" id="RU364035"/>
    </source>
</evidence>
<dbReference type="Pfam" id="PF04097">
    <property type="entry name" value="Nic96"/>
    <property type="match status" value="1"/>
</dbReference>
<reference evidence="6" key="1">
    <citation type="journal article" date="2021" name="Sci. Adv.">
        <title>The American lobster genome reveals insights on longevity, neural, and immune adaptations.</title>
        <authorList>
            <person name="Polinski J.M."/>
            <person name="Zimin A.V."/>
            <person name="Clark K.F."/>
            <person name="Kohn A.B."/>
            <person name="Sadowski N."/>
            <person name="Timp W."/>
            <person name="Ptitsyn A."/>
            <person name="Khanna P."/>
            <person name="Romanova D.Y."/>
            <person name="Williams P."/>
            <person name="Greenwood S.J."/>
            <person name="Moroz L.L."/>
            <person name="Walt D.R."/>
            <person name="Bodnar A.G."/>
        </authorList>
    </citation>
    <scope>NUCLEOTIDE SEQUENCE</scope>
    <source>
        <strain evidence="6">GMGI-L3</strain>
    </source>
</reference>
<gene>
    <name evidence="6" type="primary">nup93-L</name>
    <name evidence="6" type="ORF">Hamer_G010598</name>
</gene>
<evidence type="ECO:0000313" key="6">
    <source>
        <dbReference type="EMBL" id="KAG7153302.1"/>
    </source>
</evidence>
<keyword evidence="3 5" id="KW-0906">Nuclear pore complex</keyword>
<evidence type="ECO:0000256" key="1">
    <source>
        <dbReference type="ARBA" id="ARBA00004567"/>
    </source>
</evidence>
<evidence type="ECO:0000256" key="2">
    <source>
        <dbReference type="ARBA" id="ARBA00010186"/>
    </source>
</evidence>
<protein>
    <recommendedName>
        <fullName evidence="5">Nuclear pore protein</fullName>
    </recommendedName>
</protein>
<proteinExistence type="inferred from homology"/>
<accession>A0A8J5IYK6</accession>
<evidence type="ECO:0000256" key="3">
    <source>
        <dbReference type="ARBA" id="ARBA00023132"/>
    </source>
</evidence>
<dbReference type="EMBL" id="JAHLQT010047199">
    <property type="protein sequence ID" value="KAG7153302.1"/>
    <property type="molecule type" value="Genomic_DNA"/>
</dbReference>
<dbReference type="GO" id="GO:0017056">
    <property type="term" value="F:structural constituent of nuclear pore"/>
    <property type="evidence" value="ECO:0007669"/>
    <property type="project" value="InterPro"/>
</dbReference>
<keyword evidence="4 5" id="KW-0539">Nucleus</keyword>
<name>A0A8J5IYK6_HOMAM</name>
<keyword evidence="5" id="KW-0472">Membrane</keyword>
<dbReference type="AlphaFoldDB" id="A0A8J5IYK6"/>
<dbReference type="PANTHER" id="PTHR11225:SF4">
    <property type="entry name" value="NUCLEAR PORE COMPLEX PROTEIN NUP93"/>
    <property type="match status" value="1"/>
</dbReference>
<evidence type="ECO:0000313" key="7">
    <source>
        <dbReference type="Proteomes" id="UP000747542"/>
    </source>
</evidence>
<organism evidence="6 7">
    <name type="scientific">Homarus americanus</name>
    <name type="common">American lobster</name>
    <dbReference type="NCBI Taxonomy" id="6706"/>
    <lineage>
        <taxon>Eukaryota</taxon>
        <taxon>Metazoa</taxon>
        <taxon>Ecdysozoa</taxon>
        <taxon>Arthropoda</taxon>
        <taxon>Crustacea</taxon>
        <taxon>Multicrustacea</taxon>
        <taxon>Malacostraca</taxon>
        <taxon>Eumalacostraca</taxon>
        <taxon>Eucarida</taxon>
        <taxon>Decapoda</taxon>
        <taxon>Pleocyemata</taxon>
        <taxon>Astacidea</taxon>
        <taxon>Nephropoidea</taxon>
        <taxon>Nephropidae</taxon>
        <taxon>Homarus</taxon>
    </lineage>
</organism>
<keyword evidence="5" id="KW-0813">Transport</keyword>
<comment type="caution">
    <text evidence="6">The sequence shown here is derived from an EMBL/GenBank/DDBJ whole genome shotgun (WGS) entry which is preliminary data.</text>
</comment>
<keyword evidence="5" id="KW-0509">mRNA transport</keyword>
<evidence type="ECO:0000256" key="4">
    <source>
        <dbReference type="ARBA" id="ARBA00023242"/>
    </source>
</evidence>
<sequence length="704" mass="77658">MVAILLGSRGVDLPHISSRLEKLTTARTLQPLEAVADTDIAAFLRNERENAIITAIEDSKRRDSVVSVPRTVAGTRSSLSSEEMLYVRVIRQYNEEVLQCGIRPNLAESLTSTASSMGDQGILDLWALVKCLSEVPVSVGGDAAQARGSPRVQAALVKQARGHLENSYATHMKRMVYSNLERAQLGGIPGLVPLVRAYLEVVLPPQVASSLEDGQANGAPVWPLIFYCMRAGGSKSACLAAAENSSPSVIEIVTALEQYEKSESGRLLPDMEKKLRMSYKRAVKNSPDPFKRAVYCVLSRCDPHEDHGDIAATTDDYLWLKLCVVDCDSSPSASTSSSSSAQQDVLSLTHLQNLLYEQYGESHFNAYYQPLLYTSILLQTAQFEAAVEFLSRKEALRCHAVHVALALHEMNLLAIPAEVHSPMLSREDGDPEGVRRLNLTRLLLLYTRKFEATDPLEALHYCFFLRSLKGRNGESVFSGCISQLVLQSREFDLLLGRLEPDGRRTPGIIDKFKIDVSEVTQMVAQDSEKKGLHEDAVKLYDLAQNHDKVVSLLNQLLSQVVHQSEGGSGSQRGRVVDLATAVALRFKTHGHNTHPNNSATLYLLLDLTTFFDLYHKERFMEALEVLKKLRLIALRQDEVEARVAGITAQGSEVRSVLPHVLLAAMTTTHRLYRMPAQPQSPQTSFNASTTGASPATKYTVLPIL</sequence>
<dbReference type="InterPro" id="IPR007231">
    <property type="entry name" value="Nucleoporin_int_Nup93/Nic96"/>
</dbReference>
<comment type="subcellular location">
    <subcellularLocation>
        <location evidence="1 5">Nucleus</location>
        <location evidence="1 5">Nuclear pore complex</location>
    </subcellularLocation>
</comment>
<keyword evidence="5" id="KW-0653">Protein transport</keyword>
<dbReference type="Proteomes" id="UP000747542">
    <property type="component" value="Unassembled WGS sequence"/>
</dbReference>
<keyword evidence="7" id="KW-1185">Reference proteome</keyword>